<dbReference type="Gene3D" id="6.10.340.10">
    <property type="match status" value="1"/>
</dbReference>
<feature type="domain" description="Methyl-accepting transducer" evidence="7">
    <location>
        <begin position="308"/>
        <end position="551"/>
    </location>
</feature>
<dbReference type="HOGENOM" id="CLU_000445_107_27_0"/>
<dbReference type="Proteomes" id="UP000030661">
    <property type="component" value="Unassembled WGS sequence"/>
</dbReference>
<evidence type="ECO:0000256" key="6">
    <source>
        <dbReference type="SAM" id="Phobius"/>
    </source>
</evidence>
<feature type="transmembrane region" description="Helical" evidence="6">
    <location>
        <begin position="154"/>
        <end position="177"/>
    </location>
</feature>
<evidence type="ECO:0000256" key="4">
    <source>
        <dbReference type="ARBA" id="ARBA00029447"/>
    </source>
</evidence>
<feature type="domain" description="T-SNARE coiled-coil homology" evidence="8">
    <location>
        <begin position="474"/>
        <end position="536"/>
    </location>
</feature>
<dbReference type="SUPFAM" id="SSF58104">
    <property type="entry name" value="Methyl-accepting chemotaxis protein (MCP) signaling domain"/>
    <property type="match status" value="1"/>
</dbReference>
<dbReference type="STRING" id="1499967.U27_06077"/>
<comment type="similarity">
    <text evidence="4">Belongs to the methyl-accepting chemotaxis (MCP) protein family.</text>
</comment>
<evidence type="ECO:0000256" key="1">
    <source>
        <dbReference type="ARBA" id="ARBA00004429"/>
    </source>
</evidence>
<keyword evidence="6" id="KW-0812">Transmembrane</keyword>
<dbReference type="CDD" id="cd06225">
    <property type="entry name" value="HAMP"/>
    <property type="match status" value="1"/>
</dbReference>
<keyword evidence="2" id="KW-0997">Cell inner membrane</keyword>
<accession>A0A081C3E6</accession>
<dbReference type="PANTHER" id="PTHR32089">
    <property type="entry name" value="METHYL-ACCEPTING CHEMOTAXIS PROTEIN MCPB"/>
    <property type="match status" value="1"/>
</dbReference>
<feature type="transmembrane region" description="Helical" evidence="6">
    <location>
        <begin position="6"/>
        <end position="28"/>
    </location>
</feature>
<keyword evidence="11" id="KW-1185">Reference proteome</keyword>
<feature type="domain" description="HAMP" evidence="9">
    <location>
        <begin position="179"/>
        <end position="233"/>
    </location>
</feature>
<dbReference type="SMART" id="SM00283">
    <property type="entry name" value="MA"/>
    <property type="match status" value="1"/>
</dbReference>
<keyword evidence="6" id="KW-1133">Transmembrane helix</keyword>
<evidence type="ECO:0000313" key="10">
    <source>
        <dbReference type="EMBL" id="GAK59101.1"/>
    </source>
</evidence>
<dbReference type="PROSITE" id="PS50192">
    <property type="entry name" value="T_SNARE"/>
    <property type="match status" value="1"/>
</dbReference>
<dbReference type="eggNOG" id="COG0840">
    <property type="taxonomic scope" value="Bacteria"/>
</dbReference>
<dbReference type="Gene3D" id="1.10.287.950">
    <property type="entry name" value="Methyl-accepting chemotaxis protein"/>
    <property type="match status" value="1"/>
</dbReference>
<dbReference type="SMART" id="SM00304">
    <property type="entry name" value="HAMP"/>
    <property type="match status" value="2"/>
</dbReference>
<evidence type="ECO:0000256" key="3">
    <source>
        <dbReference type="ARBA" id="ARBA00023224"/>
    </source>
</evidence>
<evidence type="ECO:0000313" key="11">
    <source>
        <dbReference type="Proteomes" id="UP000030661"/>
    </source>
</evidence>
<gene>
    <name evidence="10" type="ORF">U27_06077</name>
</gene>
<evidence type="ECO:0000259" key="9">
    <source>
        <dbReference type="PROSITE" id="PS50885"/>
    </source>
</evidence>
<dbReference type="InterPro" id="IPR004089">
    <property type="entry name" value="MCPsignal_dom"/>
</dbReference>
<protein>
    <submittedName>
        <fullName evidence="10">Methyl-accepting chemotaxis sensory transducer with Pas/Pac sensor</fullName>
    </submittedName>
</protein>
<dbReference type="Pfam" id="PF00672">
    <property type="entry name" value="HAMP"/>
    <property type="match status" value="2"/>
</dbReference>
<comment type="subcellular location">
    <subcellularLocation>
        <location evidence="1">Cell inner membrane</location>
        <topology evidence="1">Multi-pass membrane protein</topology>
    </subcellularLocation>
</comment>
<reference evidence="10" key="1">
    <citation type="journal article" date="2015" name="PeerJ">
        <title>First genomic representation of candidate bacterial phylum KSB3 points to enhanced environmental sensing as a trigger of wastewater bulking.</title>
        <authorList>
            <person name="Sekiguchi Y."/>
            <person name="Ohashi A."/>
            <person name="Parks D.H."/>
            <person name="Yamauchi T."/>
            <person name="Tyson G.W."/>
            <person name="Hugenholtz P."/>
        </authorList>
    </citation>
    <scope>NUCLEOTIDE SEQUENCE [LARGE SCALE GENOMIC DNA]</scope>
</reference>
<dbReference type="PROSITE" id="PS50885">
    <property type="entry name" value="HAMP"/>
    <property type="match status" value="2"/>
</dbReference>
<name>A0A081C3E6_VECG1</name>
<dbReference type="Pfam" id="PF00015">
    <property type="entry name" value="MCPsignal"/>
    <property type="match status" value="1"/>
</dbReference>
<dbReference type="AlphaFoldDB" id="A0A081C3E6"/>
<dbReference type="GO" id="GO:0005886">
    <property type="term" value="C:plasma membrane"/>
    <property type="evidence" value="ECO:0007669"/>
    <property type="project" value="UniProtKB-SubCell"/>
</dbReference>
<dbReference type="PROSITE" id="PS50111">
    <property type="entry name" value="CHEMOTAXIS_TRANSDUC_2"/>
    <property type="match status" value="1"/>
</dbReference>
<dbReference type="PANTHER" id="PTHR32089:SF112">
    <property type="entry name" value="LYSOZYME-LIKE PROTEIN-RELATED"/>
    <property type="match status" value="1"/>
</dbReference>
<dbReference type="GO" id="GO:0007165">
    <property type="term" value="P:signal transduction"/>
    <property type="evidence" value="ECO:0007669"/>
    <property type="project" value="UniProtKB-KW"/>
</dbReference>
<sequence length="573" mass="63153">MGIKHLGTKLVVEIIVVILVVMTVFGFLNGRQQQQKFTDVLQAKIMRTIDQLQLTLGMSLWDMNLPQIYLIMRSYLADPDILAIRLMEGENLISSLTKDPHTLQVIENVDSSAQEPLYPNTITQQADIVYNDQYVGTLKVTFSRQFITSQVKGIITFMGSILAILIGIEAVILFLLIKRNVSTPLRVIVNVARKIAEGDIQAQLTSIPSQNNEIGELHATFQDMITYFQAVGHIARNIAMGNIREQITPRTESDYIGKALQQMITYLQEIVQMATAIASGDFQQEITPQSDQDTLGHAFREIRSLRRTILEIQQGSGLLSQASANLKQISEEMTTGADATFRQVHIVSSTSEDISQNMMYVSTAMSELYASIQEIFRNISDMAGMLTSAVEMMNTSNATMSSLEAQSHEIGEIIRLIADISQQTNLLALNAAIEAARAGEHGKGFAVVATEVKELARETARSAEDITQKIQAIQSRSQESSEALLNVSGLIHQVYEMSVLIASAIEEQNATTQEISHNILAATKKSDDVAKAINDVKNVAEESSKCTLVVQQSSEDLVNLAEQLQTVIAGFKI</sequence>
<keyword evidence="2" id="KW-1003">Cell membrane</keyword>
<feature type="domain" description="HAMP" evidence="9">
    <location>
        <begin position="261"/>
        <end position="314"/>
    </location>
</feature>
<dbReference type="SUPFAM" id="SSF158472">
    <property type="entry name" value="HAMP domain-like"/>
    <property type="match status" value="1"/>
</dbReference>
<evidence type="ECO:0000256" key="5">
    <source>
        <dbReference type="PROSITE-ProRule" id="PRU00284"/>
    </source>
</evidence>
<evidence type="ECO:0000259" key="7">
    <source>
        <dbReference type="PROSITE" id="PS50111"/>
    </source>
</evidence>
<evidence type="ECO:0000259" key="8">
    <source>
        <dbReference type="PROSITE" id="PS50192"/>
    </source>
</evidence>
<dbReference type="InterPro" id="IPR000727">
    <property type="entry name" value="T_SNARE_dom"/>
</dbReference>
<evidence type="ECO:0000256" key="2">
    <source>
        <dbReference type="ARBA" id="ARBA00022519"/>
    </source>
</evidence>
<keyword evidence="6" id="KW-0472">Membrane</keyword>
<dbReference type="InterPro" id="IPR003660">
    <property type="entry name" value="HAMP_dom"/>
</dbReference>
<keyword evidence="3 5" id="KW-0807">Transducer</keyword>
<proteinExistence type="inferred from homology"/>
<dbReference type="EMBL" id="DF820469">
    <property type="protein sequence ID" value="GAK59101.1"/>
    <property type="molecule type" value="Genomic_DNA"/>
</dbReference>
<organism evidence="10">
    <name type="scientific">Vecturithrix granuli</name>
    <dbReference type="NCBI Taxonomy" id="1499967"/>
    <lineage>
        <taxon>Bacteria</taxon>
        <taxon>Candidatus Moduliflexota</taxon>
        <taxon>Candidatus Vecturitrichia</taxon>
        <taxon>Candidatus Vecturitrichales</taxon>
        <taxon>Candidatus Vecturitrichaceae</taxon>
        <taxon>Candidatus Vecturithrix</taxon>
    </lineage>
</organism>